<evidence type="ECO:0000313" key="1">
    <source>
        <dbReference type="EMBL" id="EMM74643.1"/>
    </source>
</evidence>
<accession>M6FPC2</accession>
<organism evidence="1 2">
    <name type="scientific">Leptospira weilii str. 2006001855</name>
    <dbReference type="NCBI Taxonomy" id="996804"/>
    <lineage>
        <taxon>Bacteria</taxon>
        <taxon>Pseudomonadati</taxon>
        <taxon>Spirochaetota</taxon>
        <taxon>Spirochaetia</taxon>
        <taxon>Leptospirales</taxon>
        <taxon>Leptospiraceae</taxon>
        <taxon>Leptospira</taxon>
    </lineage>
</organism>
<reference evidence="1 2" key="1">
    <citation type="submission" date="2013-01" db="EMBL/GenBank/DDBJ databases">
        <authorList>
            <person name="Harkins D.M."/>
            <person name="Durkin A.S."/>
            <person name="Brinkac L.M."/>
            <person name="Haft D.H."/>
            <person name="Selengut J.D."/>
            <person name="Sanka R."/>
            <person name="DePew J."/>
            <person name="Purushe J."/>
            <person name="Hospenthal D.R."/>
            <person name="Murray C.K."/>
            <person name="Pimentel G."/>
            <person name="Wasfy M."/>
            <person name="Vinetz J.M."/>
            <person name="Sutton G.G."/>
            <person name="Nierman W.C."/>
            <person name="Fouts D.E."/>
        </authorList>
    </citation>
    <scope>NUCLEOTIDE SEQUENCE [LARGE SCALE GENOMIC DNA]</scope>
    <source>
        <strain evidence="1 2">2006001855</strain>
    </source>
</reference>
<sequence length="53" mass="6139">MIEKEFLNSMLVDRNFCIVIIAQLGLVTTRDKLILLKGSTYFEIRIVGSFFKN</sequence>
<proteinExistence type="predicted"/>
<dbReference type="EMBL" id="AFJM02000008">
    <property type="protein sequence ID" value="EMM74643.1"/>
    <property type="molecule type" value="Genomic_DNA"/>
</dbReference>
<evidence type="ECO:0000313" key="2">
    <source>
        <dbReference type="Proteomes" id="UP000012101"/>
    </source>
</evidence>
<gene>
    <name evidence="1" type="ORF">LEP1GSC038_0517</name>
</gene>
<protein>
    <submittedName>
        <fullName evidence="1">Uncharacterized protein</fullName>
    </submittedName>
</protein>
<dbReference type="Proteomes" id="UP000012101">
    <property type="component" value="Unassembled WGS sequence"/>
</dbReference>
<comment type="caution">
    <text evidence="1">The sequence shown here is derived from an EMBL/GenBank/DDBJ whole genome shotgun (WGS) entry which is preliminary data.</text>
</comment>
<dbReference type="AlphaFoldDB" id="M6FPC2"/>
<name>M6FPC2_9LEPT</name>